<evidence type="ECO:0000313" key="11">
    <source>
        <dbReference type="EMBL" id="VDK72082.1"/>
    </source>
</evidence>
<dbReference type="EC" id="2.3.2.27" evidence="3"/>
<dbReference type="GO" id="GO:0031519">
    <property type="term" value="C:PcG protein complex"/>
    <property type="evidence" value="ECO:0007669"/>
    <property type="project" value="TreeGrafter"/>
</dbReference>
<feature type="domain" description="RING-type" evidence="10">
    <location>
        <begin position="50"/>
        <end position="90"/>
    </location>
</feature>
<protein>
    <recommendedName>
        <fullName evidence="3">RING-type E3 ubiquitin transferase</fullName>
        <ecNumber evidence="3">2.3.2.27</ecNumber>
    </recommendedName>
</protein>
<keyword evidence="12" id="KW-1185">Reference proteome</keyword>
<dbReference type="Gene3D" id="3.30.40.10">
    <property type="entry name" value="Zinc/RING finger domain, C3HC4 (zinc finger)"/>
    <property type="match status" value="1"/>
</dbReference>
<dbReference type="PANTHER" id="PTHR46076">
    <property type="entry name" value="E3 UBIQUITIN-PROTEIN LIGASE RING1 / RING 2 FAMILY MEMBER"/>
    <property type="match status" value="1"/>
</dbReference>
<sequence length="963" mass="108535">MNNGSAPDTVTGGKTLELTEYDRYRRPHRAISDSTEIRISTRMLSSELCCPICLDLLTTTMTTKECLHRFCSECITTALLRGNKECPTCRKKLVSKRSLRPDANFDALINKIWPDRQIYEQMQQKAMEMFYQQSNVEALQKSIEAGMKAQAANRRQRVQGSYDYEKRKRRPRSDVHDRSYNNSPDSNSPEGSGEGDESDLHARHDESVTGPHASSSIIANHANAANGTISSRAHSHQDISSSSTDSDSLSSTTNTSVTTDTSESSSSISAPTRPNSLANLDGHPLVPPLNSCTLKDRMHKWLAENPSSPLTPDEGMGELLERRLDEDTDFAVIHTDGEFIEIEAELLPAKSLFKRPNVASSLLNRRYIRTREDTTMEHLGEFLYQVCSAEYREGQQKNSSSEESKDFSVENTITSSPVQQSFASAVQRPEHFYVYSRVGGRSVNKIFGNETVLSALHTQRRGDHLMIFFDIAPLDLHSKSVLEEIVYDDYLNKYSDENERQVSADGIPCSFLRVTYSSIPSPTITIILDVHVHQCMIVCECCCEGIRKYHVVASRYGAYGRGVIFRKYFQKAFNWRKWQNGWMSNACSRDEMTPHKDNLMANFGFAIHQLNAQIVNGQNVASIGISEELKSAIAVEVRTQMVPVVKEIVREVVNEVKSVVTDMVTPLYDELHDFRTRIPFSSSLLYSAENMAMHTSGSSSSHTTPCSILEKKVGRHDERTKSSAVINRSKTYEENNFSSKSQNEYFKEPREPRAQASTSDCAAFSFIYYNTVCLIPISTLLEPENNAFVCQKVPKIFLGKEGGKISFLVDMKTVKLRDLTSDNLGYWTSRFAAHMKTRKYFVKNGQITGRIQQFGQICHLLQDYDYILHRQYYCHGNTIGPAAIRKNIWYLTGKVNGGQVVGCALISYEIDDNATVKISKLRYKSGLNCVEVKEEVPVEEIDVSSMLTPNAELQRFVDGMQTL</sequence>
<dbReference type="WBParaSite" id="nOo.2.0.1.t04178-RA">
    <property type="protein sequence ID" value="nOo.2.0.1.t04178-RA"/>
    <property type="gene ID" value="nOo.2.0.1.g04178"/>
</dbReference>
<dbReference type="Proteomes" id="UP000271087">
    <property type="component" value="Unassembled WGS sequence"/>
</dbReference>
<dbReference type="InterPro" id="IPR043540">
    <property type="entry name" value="RING1/RING2"/>
</dbReference>
<evidence type="ECO:0000313" key="12">
    <source>
        <dbReference type="Proteomes" id="UP000271087"/>
    </source>
</evidence>
<comment type="catalytic activity">
    <reaction evidence="1">
        <text>S-ubiquitinyl-[E2 ubiquitin-conjugating enzyme]-L-cysteine + [acceptor protein]-L-lysine = [E2 ubiquitin-conjugating enzyme]-L-cysteine + N(6)-ubiquitinyl-[acceptor protein]-L-lysine.</text>
        <dbReference type="EC" id="2.3.2.27"/>
    </reaction>
</comment>
<evidence type="ECO:0000256" key="6">
    <source>
        <dbReference type="ARBA" id="ARBA00022771"/>
    </source>
</evidence>
<evidence type="ECO:0000259" key="10">
    <source>
        <dbReference type="PROSITE" id="PS50089"/>
    </source>
</evidence>
<evidence type="ECO:0000313" key="13">
    <source>
        <dbReference type="WBParaSite" id="nOo.2.0.1.t04178-RA"/>
    </source>
</evidence>
<accession>A0A182E827</accession>
<dbReference type="PROSITE" id="PS00518">
    <property type="entry name" value="ZF_RING_1"/>
    <property type="match status" value="1"/>
</dbReference>
<reference evidence="11 12" key="2">
    <citation type="submission" date="2018-08" db="EMBL/GenBank/DDBJ databases">
        <authorList>
            <person name="Laetsch R D."/>
            <person name="Stevens L."/>
            <person name="Kumar S."/>
            <person name="Blaxter L. M."/>
        </authorList>
    </citation>
    <scope>NUCLEOTIDE SEQUENCE [LARGE SCALE GENOMIC DNA]</scope>
</reference>
<dbReference type="Pfam" id="PF13923">
    <property type="entry name" value="zf-C3HC4_2"/>
    <property type="match status" value="1"/>
</dbReference>
<dbReference type="EMBL" id="UYRW01000901">
    <property type="protein sequence ID" value="VDK72082.1"/>
    <property type="molecule type" value="Genomic_DNA"/>
</dbReference>
<dbReference type="PROSITE" id="PS50089">
    <property type="entry name" value="ZF_RING_2"/>
    <property type="match status" value="1"/>
</dbReference>
<keyword evidence="6 8" id="KW-0863">Zinc-finger</keyword>
<dbReference type="InterPro" id="IPR017907">
    <property type="entry name" value="Znf_RING_CS"/>
</dbReference>
<dbReference type="SUPFAM" id="SSF57850">
    <property type="entry name" value="RING/U-box"/>
    <property type="match status" value="1"/>
</dbReference>
<feature type="compositionally biased region" description="Polar residues" evidence="9">
    <location>
        <begin position="733"/>
        <end position="744"/>
    </location>
</feature>
<dbReference type="UniPathway" id="UPA00143"/>
<evidence type="ECO:0000256" key="8">
    <source>
        <dbReference type="PROSITE-ProRule" id="PRU00175"/>
    </source>
</evidence>
<feature type="region of interest" description="Disordered" evidence="9">
    <location>
        <begin position="733"/>
        <end position="752"/>
    </location>
</feature>
<keyword evidence="4" id="KW-0808">Transferase</keyword>
<evidence type="ECO:0000256" key="5">
    <source>
        <dbReference type="ARBA" id="ARBA00022723"/>
    </source>
</evidence>
<feature type="region of interest" description="Disordered" evidence="9">
    <location>
        <begin position="229"/>
        <end position="284"/>
    </location>
</feature>
<feature type="region of interest" description="Disordered" evidence="9">
    <location>
        <begin position="150"/>
        <end position="213"/>
    </location>
</feature>
<feature type="compositionally biased region" description="Low complexity" evidence="9">
    <location>
        <begin position="229"/>
        <end position="276"/>
    </location>
</feature>
<comment type="pathway">
    <text evidence="2">Protein modification; protein ubiquitination.</text>
</comment>
<organism evidence="13">
    <name type="scientific">Onchocerca ochengi</name>
    <name type="common">Filarial nematode worm</name>
    <dbReference type="NCBI Taxonomy" id="42157"/>
    <lineage>
        <taxon>Eukaryota</taxon>
        <taxon>Metazoa</taxon>
        <taxon>Ecdysozoa</taxon>
        <taxon>Nematoda</taxon>
        <taxon>Chromadorea</taxon>
        <taxon>Rhabditida</taxon>
        <taxon>Spirurina</taxon>
        <taxon>Spiruromorpha</taxon>
        <taxon>Filarioidea</taxon>
        <taxon>Onchocercidae</taxon>
        <taxon>Onchocerca</taxon>
    </lineage>
</organism>
<proteinExistence type="predicted"/>
<dbReference type="SMART" id="SM00184">
    <property type="entry name" value="RING"/>
    <property type="match status" value="1"/>
</dbReference>
<feature type="compositionally biased region" description="Polar residues" evidence="9">
    <location>
        <begin position="180"/>
        <end position="190"/>
    </location>
</feature>
<gene>
    <name evidence="11" type="ORF">NOO_LOCUS4178</name>
</gene>
<reference evidence="13" key="1">
    <citation type="submission" date="2016-06" db="UniProtKB">
        <authorList>
            <consortium name="WormBaseParasite"/>
        </authorList>
    </citation>
    <scope>IDENTIFICATION</scope>
</reference>
<dbReference type="GO" id="GO:0003682">
    <property type="term" value="F:chromatin binding"/>
    <property type="evidence" value="ECO:0007669"/>
    <property type="project" value="TreeGrafter"/>
</dbReference>
<dbReference type="GO" id="GO:0016567">
    <property type="term" value="P:protein ubiquitination"/>
    <property type="evidence" value="ECO:0007669"/>
    <property type="project" value="UniProtKB-UniPathway"/>
</dbReference>
<dbReference type="InterPro" id="IPR013083">
    <property type="entry name" value="Znf_RING/FYVE/PHD"/>
</dbReference>
<name>A0A182E827_ONCOC</name>
<keyword evidence="5" id="KW-0479">Metal-binding</keyword>
<evidence type="ECO:0000256" key="3">
    <source>
        <dbReference type="ARBA" id="ARBA00012483"/>
    </source>
</evidence>
<dbReference type="GO" id="GO:0000151">
    <property type="term" value="C:ubiquitin ligase complex"/>
    <property type="evidence" value="ECO:0007669"/>
    <property type="project" value="InterPro"/>
</dbReference>
<dbReference type="PANTHER" id="PTHR46076:SF3">
    <property type="entry name" value="E3 UBIQUITIN-PROTEIN LIGASE RING1"/>
    <property type="match status" value="1"/>
</dbReference>
<dbReference type="OrthoDB" id="337575at2759"/>
<dbReference type="GO" id="GO:0008270">
    <property type="term" value="F:zinc ion binding"/>
    <property type="evidence" value="ECO:0007669"/>
    <property type="project" value="UniProtKB-KW"/>
</dbReference>
<dbReference type="AlphaFoldDB" id="A0A182E827"/>
<keyword evidence="7" id="KW-0862">Zinc</keyword>
<dbReference type="GO" id="GO:0061630">
    <property type="term" value="F:ubiquitin protein ligase activity"/>
    <property type="evidence" value="ECO:0007669"/>
    <property type="project" value="UniProtKB-EC"/>
</dbReference>
<dbReference type="STRING" id="42157.A0A182E827"/>
<dbReference type="InterPro" id="IPR001841">
    <property type="entry name" value="Znf_RING"/>
</dbReference>
<evidence type="ECO:0000256" key="4">
    <source>
        <dbReference type="ARBA" id="ARBA00022679"/>
    </source>
</evidence>
<feature type="compositionally biased region" description="Basic and acidic residues" evidence="9">
    <location>
        <begin position="198"/>
        <end position="207"/>
    </location>
</feature>
<evidence type="ECO:0000256" key="7">
    <source>
        <dbReference type="ARBA" id="ARBA00022833"/>
    </source>
</evidence>
<evidence type="ECO:0000256" key="9">
    <source>
        <dbReference type="SAM" id="MobiDB-lite"/>
    </source>
</evidence>
<evidence type="ECO:0000256" key="1">
    <source>
        <dbReference type="ARBA" id="ARBA00000900"/>
    </source>
</evidence>
<evidence type="ECO:0000256" key="2">
    <source>
        <dbReference type="ARBA" id="ARBA00004906"/>
    </source>
</evidence>